<dbReference type="InterPro" id="IPR024705">
    <property type="entry name" value="Ssp411"/>
</dbReference>
<reference evidence="2 3" key="1">
    <citation type="submission" date="2019-02" db="EMBL/GenBank/DDBJ databases">
        <title>Deep-cultivation of Planctomycetes and their phenomic and genomic characterization uncovers novel biology.</title>
        <authorList>
            <person name="Wiegand S."/>
            <person name="Jogler M."/>
            <person name="Boedeker C."/>
            <person name="Pinto D."/>
            <person name="Vollmers J."/>
            <person name="Rivas-Marin E."/>
            <person name="Kohn T."/>
            <person name="Peeters S.H."/>
            <person name="Heuer A."/>
            <person name="Rast P."/>
            <person name="Oberbeckmann S."/>
            <person name="Bunk B."/>
            <person name="Jeske O."/>
            <person name="Meyerdierks A."/>
            <person name="Storesund J.E."/>
            <person name="Kallscheuer N."/>
            <person name="Luecker S."/>
            <person name="Lage O.M."/>
            <person name="Pohl T."/>
            <person name="Merkel B.J."/>
            <person name="Hornburger P."/>
            <person name="Mueller R.-W."/>
            <person name="Bruemmer F."/>
            <person name="Labrenz M."/>
            <person name="Spormann A.M."/>
            <person name="Op Den Camp H."/>
            <person name="Overmann J."/>
            <person name="Amann R."/>
            <person name="Jetten M.S.M."/>
            <person name="Mascher T."/>
            <person name="Medema M.H."/>
            <person name="Devos D.P."/>
            <person name="Kaster A.-K."/>
            <person name="Ovreas L."/>
            <person name="Rohde M."/>
            <person name="Galperin M.Y."/>
            <person name="Jogler C."/>
        </authorList>
    </citation>
    <scope>NUCLEOTIDE SEQUENCE [LARGE SCALE GENOMIC DNA]</scope>
    <source>
        <strain evidence="2 3">KOR42</strain>
    </source>
</reference>
<evidence type="ECO:0000259" key="1">
    <source>
        <dbReference type="Pfam" id="PF03190"/>
    </source>
</evidence>
<dbReference type="Gene3D" id="3.40.30.10">
    <property type="entry name" value="Glutaredoxin"/>
    <property type="match status" value="1"/>
</dbReference>
<sequence>MSDRNTTARTPGGPNRLIDETSPYLLQHAHNPVDWYPWSEEAFRLAEETDRPIFLSVGYSACHWCHVMEHESFENEEIAAILNESFVSIKVDREERPDVDQIYMTAVQLITRRGGWPMSVFMTPDGRPFYGGTYWPPVSRMGMPGFRDILVKLRDYWQNKKDEVETSANQLSEAIQDMAAPVFQSAKLGEETLKAAVEGLLRIADRKHGGFGGAPKFPHPMDLRFLLRGWERFHNGDVLDEDVLDVIQLTLKKMLNGGIYDQLGGGFHRYSTDAYWLAPHFEKMLYDNALLVPVYLEAWQVTGDQEYERCVRETLDYVLREMTSELGGFYSTQDADTEGEEGRFFVWSLDEVRQLLGERESEIFSAVYDVSQNGNWEGHSILNRPKPLDQVAEELKVDVKELAESLDRSRSILFEARSRRTAPARDEKVLTAWNGMMISAFAQAGVALNEPKYLSAAQAAADFFQLHMKGSGKELLLSYKDGRSRFRGYLDDYACLIDGLVELFRATGSDQYLEESLELADVMIAEFWDPEQGGFFFTDNDHEKLIARTKEVQDNAVPSGNGMAATALVKLGQLTGRSDLMERAINTLESFGELLADRPQAVGQALIALDLVVGPSRQLVLVESEDEKGASKLGDWTRSQFLPRTTILRKDQFTESKIISSVIGDKETRNGATTAYLCEGQTCQEPVTSIEELERQIRNNP</sequence>
<dbReference type="InterPro" id="IPR012341">
    <property type="entry name" value="6hp_glycosidase-like_sf"/>
</dbReference>
<dbReference type="InterPro" id="IPR036249">
    <property type="entry name" value="Thioredoxin-like_sf"/>
</dbReference>
<keyword evidence="2" id="KW-0378">Hydrolase</keyword>
<dbReference type="InterPro" id="IPR008928">
    <property type="entry name" value="6-hairpin_glycosidase_sf"/>
</dbReference>
<dbReference type="SUPFAM" id="SSF52833">
    <property type="entry name" value="Thioredoxin-like"/>
    <property type="match status" value="1"/>
</dbReference>
<name>A0A5C5X1E0_9PLAN</name>
<dbReference type="SUPFAM" id="SSF48208">
    <property type="entry name" value="Six-hairpin glycosidases"/>
    <property type="match status" value="1"/>
</dbReference>
<dbReference type="PIRSF" id="PIRSF006402">
    <property type="entry name" value="UCP006402_thioredoxin"/>
    <property type="match status" value="1"/>
</dbReference>
<dbReference type="EMBL" id="SIHI01000001">
    <property type="protein sequence ID" value="TWT56954.1"/>
    <property type="molecule type" value="Genomic_DNA"/>
</dbReference>
<organism evidence="2 3">
    <name type="scientific">Thalassoglobus neptunius</name>
    <dbReference type="NCBI Taxonomy" id="1938619"/>
    <lineage>
        <taxon>Bacteria</taxon>
        <taxon>Pseudomonadati</taxon>
        <taxon>Planctomycetota</taxon>
        <taxon>Planctomycetia</taxon>
        <taxon>Planctomycetales</taxon>
        <taxon>Planctomycetaceae</taxon>
        <taxon>Thalassoglobus</taxon>
    </lineage>
</organism>
<gene>
    <name evidence="2" type="ORF">KOR42_03100</name>
</gene>
<dbReference type="RefSeq" id="WP_146506849.1">
    <property type="nucleotide sequence ID" value="NZ_SIHI01000001.1"/>
</dbReference>
<keyword evidence="3" id="KW-1185">Reference proteome</keyword>
<comment type="caution">
    <text evidence="2">The sequence shown here is derived from an EMBL/GenBank/DDBJ whole genome shotgun (WGS) entry which is preliminary data.</text>
</comment>
<accession>A0A5C5X1E0</accession>
<dbReference type="CDD" id="cd02955">
    <property type="entry name" value="SSP411"/>
    <property type="match status" value="1"/>
</dbReference>
<dbReference type="GO" id="GO:0016787">
    <property type="term" value="F:hydrolase activity"/>
    <property type="evidence" value="ECO:0007669"/>
    <property type="project" value="UniProtKB-KW"/>
</dbReference>
<dbReference type="OrthoDB" id="9762614at2"/>
<dbReference type="InterPro" id="IPR004879">
    <property type="entry name" value="Ssp411-like_TRX"/>
</dbReference>
<dbReference type="PANTHER" id="PTHR42899">
    <property type="entry name" value="SPERMATOGENESIS-ASSOCIATED PROTEIN 20"/>
    <property type="match status" value="1"/>
</dbReference>
<evidence type="ECO:0000313" key="2">
    <source>
        <dbReference type="EMBL" id="TWT56954.1"/>
    </source>
</evidence>
<evidence type="ECO:0000313" key="3">
    <source>
        <dbReference type="Proteomes" id="UP000317243"/>
    </source>
</evidence>
<protein>
    <submittedName>
        <fullName evidence="2">Glycosyl Hydrolase Family 88</fullName>
    </submittedName>
</protein>
<dbReference type="Pfam" id="PF03190">
    <property type="entry name" value="Thioredox_DsbH"/>
    <property type="match status" value="1"/>
</dbReference>
<dbReference type="AlphaFoldDB" id="A0A5C5X1E0"/>
<dbReference type="Proteomes" id="UP000317243">
    <property type="component" value="Unassembled WGS sequence"/>
</dbReference>
<dbReference type="GO" id="GO:0005975">
    <property type="term" value="P:carbohydrate metabolic process"/>
    <property type="evidence" value="ECO:0007669"/>
    <property type="project" value="InterPro"/>
</dbReference>
<dbReference type="PANTHER" id="PTHR42899:SF1">
    <property type="entry name" value="SPERMATOGENESIS-ASSOCIATED PROTEIN 20"/>
    <property type="match status" value="1"/>
</dbReference>
<dbReference type="Gene3D" id="1.50.10.10">
    <property type="match status" value="1"/>
</dbReference>
<feature type="domain" description="Spermatogenesis-associated protein 20-like TRX" evidence="1">
    <location>
        <begin position="14"/>
        <end position="175"/>
    </location>
</feature>
<proteinExistence type="predicted"/>